<dbReference type="InterPro" id="IPR036412">
    <property type="entry name" value="HAD-like_sf"/>
</dbReference>
<dbReference type="STRING" id="395961.Cyan7425_0537"/>
<dbReference type="InterPro" id="IPR006439">
    <property type="entry name" value="HAD-SF_hydro_IA"/>
</dbReference>
<sequence length="260" mass="28141">MVKGVILDIDGTLVLSNDSQAQAWVEAFAAYGHPIQYSQVRSLIGMGGDQLIPQLMPHLSAQTGEGKEIAEERKRIIINHYGPTLVPAPGARDLVLKLLAEQFKLIIATSATQEELKVLLKAAQVEDLLTESTTKEDAERSKPSPDIVQTALARLQLSPEQVVMLGDSPYDIQAAQAVGIPIIALRCGGFSDQQLRGAIELTVPPQLPIYNDPADLLNHYLESPDSVIRSASKPISTLLHHTDPVSIATQPPLGEWEPGQ</sequence>
<dbReference type="EMBL" id="CP001344">
    <property type="protein sequence ID" value="ACL42928.1"/>
    <property type="molecule type" value="Genomic_DNA"/>
</dbReference>
<dbReference type="KEGG" id="cyn:Cyan7425_0537"/>
<keyword evidence="1" id="KW-0378">Hydrolase</keyword>
<gene>
    <name evidence="1" type="ordered locus">Cyan7425_0537</name>
</gene>
<dbReference type="InterPro" id="IPR023214">
    <property type="entry name" value="HAD_sf"/>
</dbReference>
<dbReference type="SFLD" id="SFLDG01135">
    <property type="entry name" value="C1.5.6:_HAD__Beta-PGM__Phospha"/>
    <property type="match status" value="1"/>
</dbReference>
<dbReference type="HOGENOM" id="CLU_045011_19_2_3"/>
<dbReference type="Gene3D" id="3.40.50.1000">
    <property type="entry name" value="HAD superfamily/HAD-like"/>
    <property type="match status" value="1"/>
</dbReference>
<dbReference type="GO" id="GO:0005829">
    <property type="term" value="C:cytosol"/>
    <property type="evidence" value="ECO:0007669"/>
    <property type="project" value="TreeGrafter"/>
</dbReference>
<dbReference type="PANTHER" id="PTHR43434">
    <property type="entry name" value="PHOSPHOGLYCOLATE PHOSPHATASE"/>
    <property type="match status" value="1"/>
</dbReference>
<organism evidence="1">
    <name type="scientific">Cyanothece sp. (strain PCC 7425 / ATCC 29141)</name>
    <dbReference type="NCBI Taxonomy" id="395961"/>
    <lineage>
        <taxon>Bacteria</taxon>
        <taxon>Bacillati</taxon>
        <taxon>Cyanobacteriota</taxon>
        <taxon>Cyanophyceae</taxon>
        <taxon>Gomontiellales</taxon>
        <taxon>Cyanothecaceae</taxon>
        <taxon>Cyanothece</taxon>
    </lineage>
</organism>
<dbReference type="AlphaFoldDB" id="B8HU08"/>
<dbReference type="Gene3D" id="1.10.150.240">
    <property type="entry name" value="Putative phosphatase, domain 2"/>
    <property type="match status" value="1"/>
</dbReference>
<dbReference type="OrthoDB" id="9797743at2"/>
<dbReference type="InterPro" id="IPR050155">
    <property type="entry name" value="HAD-like_hydrolase_sf"/>
</dbReference>
<dbReference type="PANTHER" id="PTHR43434:SF16">
    <property type="entry name" value="BLL8046 PROTEIN"/>
    <property type="match status" value="1"/>
</dbReference>
<evidence type="ECO:0000313" key="1">
    <source>
        <dbReference type="EMBL" id="ACL42928.1"/>
    </source>
</evidence>
<accession>B8HU08</accession>
<dbReference type="eggNOG" id="COG0546">
    <property type="taxonomic scope" value="Bacteria"/>
</dbReference>
<protein>
    <submittedName>
        <fullName evidence="1">HAD-superfamily hydrolase, subfamily IA, variant 1</fullName>
    </submittedName>
</protein>
<dbReference type="GO" id="GO:0006281">
    <property type="term" value="P:DNA repair"/>
    <property type="evidence" value="ECO:0007669"/>
    <property type="project" value="TreeGrafter"/>
</dbReference>
<name>B8HU08_CYAP4</name>
<dbReference type="GO" id="GO:0008967">
    <property type="term" value="F:phosphoglycolate phosphatase activity"/>
    <property type="evidence" value="ECO:0007669"/>
    <property type="project" value="TreeGrafter"/>
</dbReference>
<dbReference type="Pfam" id="PF13419">
    <property type="entry name" value="HAD_2"/>
    <property type="match status" value="1"/>
</dbReference>
<proteinExistence type="predicted"/>
<dbReference type="SFLD" id="SFLDS00003">
    <property type="entry name" value="Haloacid_Dehalogenase"/>
    <property type="match status" value="1"/>
</dbReference>
<dbReference type="NCBIfam" id="TIGR01549">
    <property type="entry name" value="HAD-SF-IA-v1"/>
    <property type="match status" value="1"/>
</dbReference>
<dbReference type="InterPro" id="IPR023198">
    <property type="entry name" value="PGP-like_dom2"/>
</dbReference>
<dbReference type="SFLD" id="SFLDG01129">
    <property type="entry name" value="C1.5:_HAD__Beta-PGM__Phosphata"/>
    <property type="match status" value="1"/>
</dbReference>
<dbReference type="NCBIfam" id="TIGR01509">
    <property type="entry name" value="HAD-SF-IA-v3"/>
    <property type="match status" value="1"/>
</dbReference>
<dbReference type="InterPro" id="IPR041492">
    <property type="entry name" value="HAD_2"/>
</dbReference>
<reference evidence="1" key="1">
    <citation type="submission" date="2009-01" db="EMBL/GenBank/DDBJ databases">
        <title>Complete sequence of chromosome Cyanothece sp. PCC 7425.</title>
        <authorList>
            <consortium name="US DOE Joint Genome Institute"/>
            <person name="Lucas S."/>
            <person name="Copeland A."/>
            <person name="Lapidus A."/>
            <person name="Glavina del Rio T."/>
            <person name="Dalin E."/>
            <person name="Tice H."/>
            <person name="Bruce D."/>
            <person name="Goodwin L."/>
            <person name="Pitluck S."/>
            <person name="Sims D."/>
            <person name="Meineke L."/>
            <person name="Brettin T."/>
            <person name="Detter J.C."/>
            <person name="Han C."/>
            <person name="Larimer F."/>
            <person name="Land M."/>
            <person name="Hauser L."/>
            <person name="Kyrpides N."/>
            <person name="Ovchinnikova G."/>
            <person name="Liberton M."/>
            <person name="Stoeckel J."/>
            <person name="Banerjee A."/>
            <person name="Singh A."/>
            <person name="Page L."/>
            <person name="Sato H."/>
            <person name="Zhao L."/>
            <person name="Sherman L."/>
            <person name="Pakrasi H."/>
            <person name="Richardson P."/>
        </authorList>
    </citation>
    <scope>NUCLEOTIDE SEQUENCE</scope>
    <source>
        <strain evidence="1">PCC 7425</strain>
    </source>
</reference>
<dbReference type="SUPFAM" id="SSF56784">
    <property type="entry name" value="HAD-like"/>
    <property type="match status" value="1"/>
</dbReference>